<gene>
    <name evidence="2" type="ORF">BD626DRAFT_579201</name>
</gene>
<sequence>MFAGLAPADITIANWAIVHVHYNLVHTKRCVLGKKLGAFGGRSRAASDLIYEALSAWFGLSPRECTAHRRTRYVFCKALLRVYGTSLILLVPLVARVFDRPFGQVVQTPARRSKIVLALHRKQMYDDLCALASLDDPLYHQALNDAERLTSLFNEFLALRAPAAAAVPMTVPVGLVCNREFSLDNVGTASEHLVRFLRHAAQLLEPSCEPSSSPTLAHISSQRDGRFPIKELAPYRQHATRPGHSLTLELVQTRSGAYSVLISRLLLFNSPHALEHSVVFADDDEAQLFRARFPAVPDERFVNPSAYGPTNHRSWSHSTNCWDHAQVLADYIRDGNPSAPDGPHYTFIELVNKLKGFNIPTLGVLIAFLIAADLSICGAAPMPTFEEIAALLDSGAAHALGRLGLPHQAVPERAASYEALYEAVSISLTPEEKVRWRWDPLTFEHALCKYSKCVHLFVTSYDWCQCSLCALPKCNCRICHKRRAGGRADDEASSSNDTPSGAQSGASVASKPTAKVSTKRKKAAAAAAAAASSSKASGAPAPARKGKGKGKK</sequence>
<feature type="compositionally biased region" description="Low complexity" evidence="1">
    <location>
        <begin position="524"/>
        <end position="543"/>
    </location>
</feature>
<protein>
    <submittedName>
        <fullName evidence="2">Uncharacterized protein</fullName>
    </submittedName>
</protein>
<dbReference type="OrthoDB" id="2934473at2759"/>
<accession>A0A550BRM0</accession>
<dbReference type="EMBL" id="VDMD01000254">
    <property type="protein sequence ID" value="TRM55188.1"/>
    <property type="molecule type" value="Genomic_DNA"/>
</dbReference>
<evidence type="ECO:0000256" key="1">
    <source>
        <dbReference type="SAM" id="MobiDB-lite"/>
    </source>
</evidence>
<feature type="compositionally biased region" description="Polar residues" evidence="1">
    <location>
        <begin position="493"/>
        <end position="507"/>
    </location>
</feature>
<evidence type="ECO:0000313" key="2">
    <source>
        <dbReference type="EMBL" id="TRM55188.1"/>
    </source>
</evidence>
<name>A0A550BRM0_9AGAR</name>
<feature type="region of interest" description="Disordered" evidence="1">
    <location>
        <begin position="487"/>
        <end position="552"/>
    </location>
</feature>
<proteinExistence type="predicted"/>
<comment type="caution">
    <text evidence="2">The sequence shown here is derived from an EMBL/GenBank/DDBJ whole genome shotgun (WGS) entry which is preliminary data.</text>
</comment>
<evidence type="ECO:0000313" key="3">
    <source>
        <dbReference type="Proteomes" id="UP000320762"/>
    </source>
</evidence>
<reference evidence="2 3" key="1">
    <citation type="journal article" date="2019" name="New Phytol.">
        <title>Comparative genomics reveals unique wood-decay strategies and fruiting body development in the Schizophyllaceae.</title>
        <authorList>
            <person name="Almasi E."/>
            <person name="Sahu N."/>
            <person name="Krizsan K."/>
            <person name="Balint B."/>
            <person name="Kovacs G.M."/>
            <person name="Kiss B."/>
            <person name="Cseklye J."/>
            <person name="Drula E."/>
            <person name="Henrissat B."/>
            <person name="Nagy I."/>
            <person name="Chovatia M."/>
            <person name="Adam C."/>
            <person name="LaButti K."/>
            <person name="Lipzen A."/>
            <person name="Riley R."/>
            <person name="Grigoriev I.V."/>
            <person name="Nagy L.G."/>
        </authorList>
    </citation>
    <scope>NUCLEOTIDE SEQUENCE [LARGE SCALE GENOMIC DNA]</scope>
    <source>
        <strain evidence="2 3">NL-1724</strain>
    </source>
</reference>
<dbReference type="AlphaFoldDB" id="A0A550BRM0"/>
<keyword evidence="3" id="KW-1185">Reference proteome</keyword>
<organism evidence="2 3">
    <name type="scientific">Schizophyllum amplum</name>
    <dbReference type="NCBI Taxonomy" id="97359"/>
    <lineage>
        <taxon>Eukaryota</taxon>
        <taxon>Fungi</taxon>
        <taxon>Dikarya</taxon>
        <taxon>Basidiomycota</taxon>
        <taxon>Agaricomycotina</taxon>
        <taxon>Agaricomycetes</taxon>
        <taxon>Agaricomycetidae</taxon>
        <taxon>Agaricales</taxon>
        <taxon>Schizophyllaceae</taxon>
        <taxon>Schizophyllum</taxon>
    </lineage>
</organism>
<dbReference type="Proteomes" id="UP000320762">
    <property type="component" value="Unassembled WGS sequence"/>
</dbReference>